<evidence type="ECO:0000313" key="2">
    <source>
        <dbReference type="EMBL" id="MCZ0866352.1"/>
    </source>
</evidence>
<dbReference type="GO" id="GO:0030170">
    <property type="term" value="F:pyridoxal phosphate binding"/>
    <property type="evidence" value="ECO:0007669"/>
    <property type="project" value="InterPro"/>
</dbReference>
<dbReference type="RefSeq" id="WP_258332516.1">
    <property type="nucleotide sequence ID" value="NZ_JAPTGG010000012.1"/>
</dbReference>
<dbReference type="InterPro" id="IPR052716">
    <property type="entry name" value="MOSC_domain"/>
</dbReference>
<dbReference type="PANTHER" id="PTHR36930">
    <property type="entry name" value="METAL-SULFUR CLUSTER BIOSYNTHESIS PROTEINS YUAD-RELATED"/>
    <property type="match status" value="1"/>
</dbReference>
<name>A0A9J6RQA9_9GAMM</name>
<keyword evidence="3" id="KW-1185">Reference proteome</keyword>
<evidence type="ECO:0000313" key="3">
    <source>
        <dbReference type="Proteomes" id="UP001069090"/>
    </source>
</evidence>
<dbReference type="InterPro" id="IPR011037">
    <property type="entry name" value="Pyrv_Knase-like_insert_dom_sf"/>
</dbReference>
<reference evidence="2 3" key="1">
    <citation type="submission" date="2022-12" db="EMBL/GenBank/DDBJ databases">
        <title>Dasania phycosphaerae sp. nov., isolated from particulate material of the south coast of Korea.</title>
        <authorList>
            <person name="Jiang Y."/>
        </authorList>
    </citation>
    <scope>NUCLEOTIDE SEQUENCE [LARGE SCALE GENOMIC DNA]</scope>
    <source>
        <strain evidence="2 3">GY-19</strain>
    </source>
</reference>
<dbReference type="Pfam" id="PF03473">
    <property type="entry name" value="MOSC"/>
    <property type="match status" value="1"/>
</dbReference>
<dbReference type="EMBL" id="JAPTGG010000012">
    <property type="protein sequence ID" value="MCZ0866352.1"/>
    <property type="molecule type" value="Genomic_DNA"/>
</dbReference>
<proteinExistence type="predicted"/>
<organism evidence="2 3">
    <name type="scientific">Dasania phycosphaerae</name>
    <dbReference type="NCBI Taxonomy" id="2950436"/>
    <lineage>
        <taxon>Bacteria</taxon>
        <taxon>Pseudomonadati</taxon>
        <taxon>Pseudomonadota</taxon>
        <taxon>Gammaproteobacteria</taxon>
        <taxon>Cellvibrionales</taxon>
        <taxon>Spongiibacteraceae</taxon>
        <taxon>Dasania</taxon>
    </lineage>
</organism>
<comment type="caution">
    <text evidence="2">The sequence shown here is derived from an EMBL/GenBank/DDBJ whole genome shotgun (WGS) entry which is preliminary data.</text>
</comment>
<protein>
    <submittedName>
        <fullName evidence="2">MOSC domain-containing protein</fullName>
    </submittedName>
</protein>
<dbReference type="AlphaFoldDB" id="A0A9J6RQA9"/>
<sequence length="170" mass="18483">MKAQQHLFARYAQQLPPATLCWIGLRPQHRAAMVSVDSCQAIKDLGLAGDHRSTKTPGSGRQVTIISQEFIQQIALHSNKPDLQPEQLRRNLVVSGINLNALRHQQFSLGSAIFEATALCHPCSRMEQPLGKGGVAAMLGYGGLCCKVLKSGEIKLGDQLKVLATQAELF</sequence>
<dbReference type="SUPFAM" id="SSF50800">
    <property type="entry name" value="PK beta-barrel domain-like"/>
    <property type="match status" value="1"/>
</dbReference>
<gene>
    <name evidence="2" type="ORF">O0V09_14160</name>
</gene>
<dbReference type="GO" id="GO:0030151">
    <property type="term" value="F:molybdenum ion binding"/>
    <property type="evidence" value="ECO:0007669"/>
    <property type="project" value="InterPro"/>
</dbReference>
<dbReference type="PANTHER" id="PTHR36930:SF1">
    <property type="entry name" value="MOSC DOMAIN-CONTAINING PROTEIN"/>
    <property type="match status" value="1"/>
</dbReference>
<accession>A0A9J6RQA9</accession>
<dbReference type="PROSITE" id="PS51340">
    <property type="entry name" value="MOSC"/>
    <property type="match status" value="1"/>
</dbReference>
<dbReference type="Gene3D" id="2.40.33.20">
    <property type="entry name" value="PK beta-barrel domain-like"/>
    <property type="match status" value="1"/>
</dbReference>
<dbReference type="InterPro" id="IPR005302">
    <property type="entry name" value="MoCF_Sase_C"/>
</dbReference>
<feature type="domain" description="MOSC" evidence="1">
    <location>
        <begin position="26"/>
        <end position="163"/>
    </location>
</feature>
<evidence type="ECO:0000259" key="1">
    <source>
        <dbReference type="PROSITE" id="PS51340"/>
    </source>
</evidence>
<dbReference type="GO" id="GO:0003824">
    <property type="term" value="F:catalytic activity"/>
    <property type="evidence" value="ECO:0007669"/>
    <property type="project" value="InterPro"/>
</dbReference>
<dbReference type="Proteomes" id="UP001069090">
    <property type="component" value="Unassembled WGS sequence"/>
</dbReference>